<feature type="region of interest" description="Disordered" evidence="1">
    <location>
        <begin position="1"/>
        <end position="60"/>
    </location>
</feature>
<dbReference type="Proteomes" id="UP001151760">
    <property type="component" value="Unassembled WGS sequence"/>
</dbReference>
<sequence length="230" mass="25648">MPESDDMKIDEDLSYNIDSRSSYPNTTAGPDANRSDNTCPTSAANTRRPLQTLPNRHPYSDESSRYVPLFPFPSYVLSFHMIKHTAYCTDSSLFASNYRCQICISHPDANRSDNTCPTGISRKYASAIANTPKSSPLFTVGLLVDKAHYIHRVGRTGHKGKEGQGILLLTSWEQFFISTLKDLPISKAELPLVDSDTKKKVEKASSNMGMKNKESAYQALFGYYNLNKTS</sequence>
<proteinExistence type="predicted"/>
<comment type="caution">
    <text evidence="2">The sequence shown here is derived from an EMBL/GenBank/DDBJ whole genome shotgun (WGS) entry which is preliminary data.</text>
</comment>
<feature type="compositionally biased region" description="Polar residues" evidence="1">
    <location>
        <begin position="35"/>
        <end position="54"/>
    </location>
</feature>
<reference evidence="2" key="1">
    <citation type="journal article" date="2022" name="Int. J. Mol. Sci.">
        <title>Draft Genome of Tanacetum Coccineum: Genomic Comparison of Closely Related Tanacetum-Family Plants.</title>
        <authorList>
            <person name="Yamashiro T."/>
            <person name="Shiraishi A."/>
            <person name="Nakayama K."/>
            <person name="Satake H."/>
        </authorList>
    </citation>
    <scope>NUCLEOTIDE SEQUENCE</scope>
</reference>
<evidence type="ECO:0000313" key="2">
    <source>
        <dbReference type="EMBL" id="GJT82686.1"/>
    </source>
</evidence>
<feature type="compositionally biased region" description="Basic and acidic residues" evidence="1">
    <location>
        <begin position="1"/>
        <end position="11"/>
    </location>
</feature>
<dbReference type="Gene3D" id="3.40.50.300">
    <property type="entry name" value="P-loop containing nucleotide triphosphate hydrolases"/>
    <property type="match status" value="1"/>
</dbReference>
<accession>A0ABQ5H4A0</accession>
<name>A0ABQ5H4A0_9ASTR</name>
<reference evidence="2" key="2">
    <citation type="submission" date="2022-01" db="EMBL/GenBank/DDBJ databases">
        <authorList>
            <person name="Yamashiro T."/>
            <person name="Shiraishi A."/>
            <person name="Satake H."/>
            <person name="Nakayama K."/>
        </authorList>
    </citation>
    <scope>NUCLEOTIDE SEQUENCE</scope>
</reference>
<keyword evidence="3" id="KW-1185">Reference proteome</keyword>
<organism evidence="2 3">
    <name type="scientific">Tanacetum coccineum</name>
    <dbReference type="NCBI Taxonomy" id="301880"/>
    <lineage>
        <taxon>Eukaryota</taxon>
        <taxon>Viridiplantae</taxon>
        <taxon>Streptophyta</taxon>
        <taxon>Embryophyta</taxon>
        <taxon>Tracheophyta</taxon>
        <taxon>Spermatophyta</taxon>
        <taxon>Magnoliopsida</taxon>
        <taxon>eudicotyledons</taxon>
        <taxon>Gunneridae</taxon>
        <taxon>Pentapetalae</taxon>
        <taxon>asterids</taxon>
        <taxon>campanulids</taxon>
        <taxon>Asterales</taxon>
        <taxon>Asteraceae</taxon>
        <taxon>Asteroideae</taxon>
        <taxon>Anthemideae</taxon>
        <taxon>Anthemidinae</taxon>
        <taxon>Tanacetum</taxon>
    </lineage>
</organism>
<evidence type="ECO:0000313" key="3">
    <source>
        <dbReference type="Proteomes" id="UP001151760"/>
    </source>
</evidence>
<dbReference type="EMBL" id="BQNB010019191">
    <property type="protein sequence ID" value="GJT82686.1"/>
    <property type="molecule type" value="Genomic_DNA"/>
</dbReference>
<dbReference type="InterPro" id="IPR027417">
    <property type="entry name" value="P-loop_NTPase"/>
</dbReference>
<dbReference type="SUPFAM" id="SSF52540">
    <property type="entry name" value="P-loop containing nucleoside triphosphate hydrolases"/>
    <property type="match status" value="1"/>
</dbReference>
<evidence type="ECO:0000256" key="1">
    <source>
        <dbReference type="SAM" id="MobiDB-lite"/>
    </source>
</evidence>
<feature type="compositionally biased region" description="Polar residues" evidence="1">
    <location>
        <begin position="16"/>
        <end position="28"/>
    </location>
</feature>
<protein>
    <submittedName>
        <fullName evidence="2">DEAD-box ATP-dependent RNA helicase 31-like protein</fullName>
    </submittedName>
</protein>
<gene>
    <name evidence="2" type="ORF">Tco_1057028</name>
</gene>